<dbReference type="Proteomes" id="UP000054937">
    <property type="component" value="Unassembled WGS sequence"/>
</dbReference>
<protein>
    <submittedName>
        <fullName evidence="2">Uncharacterized protein</fullName>
    </submittedName>
</protein>
<dbReference type="AlphaFoldDB" id="A0A0V0QZG7"/>
<comment type="caution">
    <text evidence="2">The sequence shown here is derived from an EMBL/GenBank/DDBJ whole genome shotgun (WGS) entry which is preliminary data.</text>
</comment>
<evidence type="ECO:0000256" key="1">
    <source>
        <dbReference type="SAM" id="MobiDB-lite"/>
    </source>
</evidence>
<feature type="region of interest" description="Disordered" evidence="1">
    <location>
        <begin position="1"/>
        <end position="23"/>
    </location>
</feature>
<sequence>MINDQNQEDKQIICSDIEKNDSNTKEITNEQKENNEIQQRAQQIFDQTINDQNMTLKHSPIQEEIRLEKFDESYDGNKFLNPNQIITELNENTEFESNKKNYDKNFNTIESEKKDGFSVNLQELKNQQMNKSSSQIQFENNQTQEQFLHQSNKNNYSQQQWKDLTDIESQQQNKYQQSEKIQNEENSQAKQVKQVKFYQQEAQNELERFNRIRYETSNPNK</sequence>
<evidence type="ECO:0000313" key="3">
    <source>
        <dbReference type="Proteomes" id="UP000054937"/>
    </source>
</evidence>
<name>A0A0V0QZG7_PSEPJ</name>
<dbReference type="EMBL" id="LDAU01000082">
    <property type="protein sequence ID" value="KRX07652.1"/>
    <property type="molecule type" value="Genomic_DNA"/>
</dbReference>
<feature type="region of interest" description="Disordered" evidence="1">
    <location>
        <begin position="128"/>
        <end position="189"/>
    </location>
</feature>
<dbReference type="FunCoup" id="A0A0V0QZG7">
    <property type="interactions" value="1"/>
</dbReference>
<feature type="compositionally biased region" description="Basic and acidic residues" evidence="1">
    <location>
        <begin position="7"/>
        <end position="23"/>
    </location>
</feature>
<proteinExistence type="predicted"/>
<dbReference type="InParanoid" id="A0A0V0QZG7"/>
<keyword evidence="3" id="KW-1185">Reference proteome</keyword>
<accession>A0A0V0QZG7</accession>
<reference evidence="2 3" key="1">
    <citation type="journal article" date="2015" name="Sci. Rep.">
        <title>Genome of the facultative scuticociliatosis pathogen Pseudocohnilembus persalinus provides insight into its virulence through horizontal gene transfer.</title>
        <authorList>
            <person name="Xiong J."/>
            <person name="Wang G."/>
            <person name="Cheng J."/>
            <person name="Tian M."/>
            <person name="Pan X."/>
            <person name="Warren A."/>
            <person name="Jiang C."/>
            <person name="Yuan D."/>
            <person name="Miao W."/>
        </authorList>
    </citation>
    <scope>NUCLEOTIDE SEQUENCE [LARGE SCALE GENOMIC DNA]</scope>
    <source>
        <strain evidence="2">36N120E</strain>
    </source>
</reference>
<gene>
    <name evidence="2" type="ORF">PPERSA_11201</name>
</gene>
<evidence type="ECO:0000313" key="2">
    <source>
        <dbReference type="EMBL" id="KRX07652.1"/>
    </source>
</evidence>
<organism evidence="2 3">
    <name type="scientific">Pseudocohnilembus persalinus</name>
    <name type="common">Ciliate</name>
    <dbReference type="NCBI Taxonomy" id="266149"/>
    <lineage>
        <taxon>Eukaryota</taxon>
        <taxon>Sar</taxon>
        <taxon>Alveolata</taxon>
        <taxon>Ciliophora</taxon>
        <taxon>Intramacronucleata</taxon>
        <taxon>Oligohymenophorea</taxon>
        <taxon>Scuticociliatia</taxon>
        <taxon>Philasterida</taxon>
        <taxon>Pseudocohnilembidae</taxon>
        <taxon>Pseudocohnilembus</taxon>
    </lineage>
</organism>